<evidence type="ECO:0008006" key="3">
    <source>
        <dbReference type="Google" id="ProtNLM"/>
    </source>
</evidence>
<evidence type="ECO:0000313" key="2">
    <source>
        <dbReference type="Proteomes" id="UP001164439"/>
    </source>
</evidence>
<dbReference type="RefSeq" id="WP_269657706.1">
    <property type="nucleotide sequence ID" value="NZ_CP114413.1"/>
</dbReference>
<accession>A0ABY7K8Q2</accession>
<sequence>MTRSLQLMLLTGDVLPVPAPAALVDALQSVQVTCSSGAASGFQLTFAVGKRSPVSQVMLPLGALDPKRRVVVVAVVSGMPHVLMDGVITRQELTPGTSPGTSQLTVTGEDLSLLMDLKHAQRSYPGLPHNLRAMMVCARYAEYGIVPIAVPPVISDLPNPAVDIPVQSGTDLAYLKSMAGDVGYVFFIEPGPAPGMSIAYWGPEVRAGLLQPALTVDSGAATNVESLSFGYDGLRRTQYTIPLTEPNTKITFQVPVPDISLLRPPLAARPATALREEPLPDLTDRSVPEALLLGLSRTSVSTDAVTGSGRLDVLRYGHVLSARHLVGVRGAGLAYDGVYYVRSVTHDIRRGEYKQSFTLSRDGLVSQTPVVIP</sequence>
<dbReference type="Proteomes" id="UP001164439">
    <property type="component" value="Chromosome"/>
</dbReference>
<keyword evidence="2" id="KW-1185">Reference proteome</keyword>
<gene>
    <name evidence="1" type="ORF">STRCI_001105</name>
</gene>
<organism evidence="1 2">
    <name type="scientific">Streptomyces cinnabarinus</name>
    <dbReference type="NCBI Taxonomy" id="67287"/>
    <lineage>
        <taxon>Bacteria</taxon>
        <taxon>Bacillati</taxon>
        <taxon>Actinomycetota</taxon>
        <taxon>Actinomycetes</taxon>
        <taxon>Kitasatosporales</taxon>
        <taxon>Streptomycetaceae</taxon>
        <taxon>Streptomyces</taxon>
    </lineage>
</organism>
<evidence type="ECO:0000313" key="1">
    <source>
        <dbReference type="EMBL" id="WAZ20015.1"/>
    </source>
</evidence>
<reference evidence="1" key="1">
    <citation type="submission" date="2022-12" db="EMBL/GenBank/DDBJ databases">
        <authorList>
            <person name="Ruckert C."/>
            <person name="Busche T."/>
            <person name="Kalinowski J."/>
            <person name="Wittmann C."/>
        </authorList>
    </citation>
    <scope>NUCLEOTIDE SEQUENCE</scope>
    <source>
        <strain evidence="1">DSM 40467</strain>
    </source>
</reference>
<dbReference type="EMBL" id="CP114413">
    <property type="protein sequence ID" value="WAZ20015.1"/>
    <property type="molecule type" value="Genomic_DNA"/>
</dbReference>
<name>A0ABY7K8Q2_9ACTN</name>
<protein>
    <recommendedName>
        <fullName evidence="3">Phage tail protein</fullName>
    </recommendedName>
</protein>
<proteinExistence type="predicted"/>